<feature type="compositionally biased region" description="Basic residues" evidence="3">
    <location>
        <begin position="1"/>
        <end position="14"/>
    </location>
</feature>
<comment type="caution">
    <text evidence="5">The sequence shown here is derived from an EMBL/GenBank/DDBJ whole genome shotgun (WGS) entry which is preliminary data.</text>
</comment>
<feature type="region of interest" description="Disordered" evidence="3">
    <location>
        <begin position="1"/>
        <end position="28"/>
    </location>
</feature>
<proteinExistence type="predicted"/>
<keyword evidence="6" id="KW-1185">Reference proteome</keyword>
<dbReference type="EMBL" id="CM029051">
    <property type="protein sequence ID" value="KAG2563030.1"/>
    <property type="molecule type" value="Genomic_DNA"/>
</dbReference>
<dbReference type="Gene3D" id="3.90.70.10">
    <property type="entry name" value="Cysteine proteinases"/>
    <property type="match status" value="1"/>
</dbReference>
<accession>A0A8T0PN48</accession>
<evidence type="ECO:0000259" key="4">
    <source>
        <dbReference type="Pfam" id="PF04780"/>
    </source>
</evidence>
<feature type="region of interest" description="Disordered" evidence="3">
    <location>
        <begin position="40"/>
        <end position="78"/>
    </location>
</feature>
<evidence type="ECO:0000313" key="5">
    <source>
        <dbReference type="EMBL" id="KAG2563030.1"/>
    </source>
</evidence>
<dbReference type="PANTHER" id="PTHR22975:SF19">
    <property type="entry name" value="EXPRESSED PROTEIN"/>
    <property type="match status" value="1"/>
</dbReference>
<evidence type="ECO:0000256" key="2">
    <source>
        <dbReference type="ARBA" id="ARBA00022801"/>
    </source>
</evidence>
<dbReference type="PANTHER" id="PTHR22975">
    <property type="entry name" value="UBIQUITIN SPECIFIC PROTEINASE"/>
    <property type="match status" value="1"/>
</dbReference>
<dbReference type="InterPro" id="IPR052398">
    <property type="entry name" value="Ubiquitin_hydrolase_53/54"/>
</dbReference>
<evidence type="ECO:0000256" key="1">
    <source>
        <dbReference type="ARBA" id="ARBA00022786"/>
    </source>
</evidence>
<feature type="domain" description="DUF629" evidence="4">
    <location>
        <begin position="175"/>
        <end position="235"/>
    </location>
</feature>
<dbReference type="AlphaFoldDB" id="A0A8T0PN48"/>
<dbReference type="InterPro" id="IPR006865">
    <property type="entry name" value="DUF629"/>
</dbReference>
<gene>
    <name evidence="5" type="ORF">PVAP13_8KG308400</name>
</gene>
<keyword evidence="2" id="KW-0378">Hydrolase</keyword>
<organism evidence="5 6">
    <name type="scientific">Panicum virgatum</name>
    <name type="common">Blackwell switchgrass</name>
    <dbReference type="NCBI Taxonomy" id="38727"/>
    <lineage>
        <taxon>Eukaryota</taxon>
        <taxon>Viridiplantae</taxon>
        <taxon>Streptophyta</taxon>
        <taxon>Embryophyta</taxon>
        <taxon>Tracheophyta</taxon>
        <taxon>Spermatophyta</taxon>
        <taxon>Magnoliopsida</taxon>
        <taxon>Liliopsida</taxon>
        <taxon>Poales</taxon>
        <taxon>Poaceae</taxon>
        <taxon>PACMAD clade</taxon>
        <taxon>Panicoideae</taxon>
        <taxon>Panicodae</taxon>
        <taxon>Paniceae</taxon>
        <taxon>Panicinae</taxon>
        <taxon>Panicum</taxon>
        <taxon>Panicum sect. Hiantes</taxon>
    </lineage>
</organism>
<dbReference type="Pfam" id="PF04780">
    <property type="entry name" value="DUF629"/>
    <property type="match status" value="1"/>
</dbReference>
<name>A0A8T0PN48_PANVG</name>
<evidence type="ECO:0000313" key="6">
    <source>
        <dbReference type="Proteomes" id="UP000823388"/>
    </source>
</evidence>
<reference evidence="5" key="1">
    <citation type="submission" date="2020-05" db="EMBL/GenBank/DDBJ databases">
        <title>WGS assembly of Panicum virgatum.</title>
        <authorList>
            <person name="Lovell J.T."/>
            <person name="Jenkins J."/>
            <person name="Shu S."/>
            <person name="Juenger T.E."/>
            <person name="Schmutz J."/>
        </authorList>
    </citation>
    <scope>NUCLEOTIDE SEQUENCE</scope>
    <source>
        <strain evidence="5">AP13</strain>
    </source>
</reference>
<protein>
    <recommendedName>
        <fullName evidence="4">DUF629 domain-containing protein</fullName>
    </recommendedName>
</protein>
<dbReference type="Proteomes" id="UP000823388">
    <property type="component" value="Chromosome 8K"/>
</dbReference>
<evidence type="ECO:0000256" key="3">
    <source>
        <dbReference type="SAM" id="MobiDB-lite"/>
    </source>
</evidence>
<sequence>MGRKSKKVGGRKPPRPALGAPPTNADWDDSTAAFRKEAESAIRALSDGGPPRGAPPVVAPRAPRPRHARASAAQAGDAVPALRRAAELAPRASALLYARRLGEALAECARALAVADPTDPALHAAASRRGGLTAPSPQARVAASRERLLGPVMAPTKMSCCCRHATKRSAVADDDLRGFLTVSFDDLAAHCDQTGSVHLLTRAVEFAKATKAWAYWLWPVCDSVFLDANSLLSHAGDVAVIIIFVQNWSPVRSTIFYPFPHRIILIIERKMGQLVNEITFFTHRWAGDLLKSETKVVVDIDKLVKFLVRQPIANLCMQQGKSTPGEYIHELQELQPLMPKRAALDADEFQYSLKWTPFELGEDPKRRRNLDKIKESFSCLDTFKALPVGLMDKVIKLARGGSKKPLPYCIPSCAASLDPRELQRLLKPLDQLRNHLSRGWEFVRTLGNQGKSEGRSEIKSLVQDGSLVLSLDAEKIEDALFRWLLNSLEEVAMPWASLRQKCVHHGNEVLERIYEVSDSLLRQSNLKCAGKEKNHRGFSLTEADSIDVEMLLLDHEVGYLKNKLVEVCTFDYSAAILPIIRAYIWDKLNNSPGEDLRDGVDKRVVDNEDGFDSLHGESLFDDKILDTDSDVQFTISRTDECENSSLSQSDGSNFSTVETESFSIDSGVATVLHITADDLQILNVTLGALWHSREFHDRFVNMPLVLPHFTVEVHCIVCILRKLFNTWDNEKDHEVTTFPSDVRIAFSDILNDQNLFGKEGVNIVSETVSIIFEALHKSHASLHSDNPAFEHKALSATRFLDFACLAHNSKDYTTFFHSVDVSAIQIMELKSFGQLLRDADKQNQYDSENCPCGNKTERSLQSAPPVFAVVFNWAIDKESHIDMSEVLMNITTPLQFDVLYEVLHREEYTLATAVCCVEEEHLCFAWKEGKWIIYGSKTIEFADSWESLLHRYRHRSLRPQILFFDCVRYSSIR</sequence>
<dbReference type="GO" id="GO:0016787">
    <property type="term" value="F:hydrolase activity"/>
    <property type="evidence" value="ECO:0007669"/>
    <property type="project" value="UniProtKB-KW"/>
</dbReference>
<keyword evidence="1" id="KW-0833">Ubl conjugation pathway</keyword>